<accession>A0AAW9S524</accession>
<dbReference type="AlphaFoldDB" id="A0AAW9S524"/>
<dbReference type="PANTHER" id="PTHR11236">
    <property type="entry name" value="AMINOBENZOATE/ANTHRANILATE SYNTHASE"/>
    <property type="match status" value="1"/>
</dbReference>
<dbReference type="EMBL" id="JBDKWZ010000003">
    <property type="protein sequence ID" value="MEN7547474.1"/>
    <property type="molecule type" value="Genomic_DNA"/>
</dbReference>
<organism evidence="2 3">
    <name type="scientific">Rapidithrix thailandica</name>
    <dbReference type="NCBI Taxonomy" id="413964"/>
    <lineage>
        <taxon>Bacteria</taxon>
        <taxon>Pseudomonadati</taxon>
        <taxon>Bacteroidota</taxon>
        <taxon>Cytophagia</taxon>
        <taxon>Cytophagales</taxon>
        <taxon>Flammeovirgaceae</taxon>
        <taxon>Rapidithrix</taxon>
    </lineage>
</organism>
<dbReference type="GO" id="GO:0008153">
    <property type="term" value="P:4-aminobenzoate biosynthetic process"/>
    <property type="evidence" value="ECO:0007669"/>
    <property type="project" value="TreeGrafter"/>
</dbReference>
<evidence type="ECO:0000313" key="2">
    <source>
        <dbReference type="EMBL" id="MEN7547474.1"/>
    </source>
</evidence>
<dbReference type="Gene3D" id="3.60.120.10">
    <property type="entry name" value="Anthranilate synthase"/>
    <property type="match status" value="1"/>
</dbReference>
<feature type="domain" description="Chorismate-utilising enzyme C-terminal" evidence="1">
    <location>
        <begin position="159"/>
        <end position="415"/>
    </location>
</feature>
<evidence type="ECO:0000259" key="1">
    <source>
        <dbReference type="Pfam" id="PF00425"/>
    </source>
</evidence>
<name>A0AAW9S524_9BACT</name>
<evidence type="ECO:0000313" key="3">
    <source>
        <dbReference type="Proteomes" id="UP001403385"/>
    </source>
</evidence>
<dbReference type="InterPro" id="IPR015890">
    <property type="entry name" value="Chorismate_C"/>
</dbReference>
<dbReference type="PANTHER" id="PTHR11236:SF18">
    <property type="entry name" value="AMINODEOXYCHORISMATE SYNTHASE"/>
    <property type="match status" value="1"/>
</dbReference>
<dbReference type="Pfam" id="PF00425">
    <property type="entry name" value="Chorismate_bind"/>
    <property type="match status" value="1"/>
</dbReference>
<reference evidence="2 3" key="1">
    <citation type="submission" date="2024-04" db="EMBL/GenBank/DDBJ databases">
        <title>Novel genus in family Flammeovirgaceae.</title>
        <authorList>
            <person name="Nguyen T.H."/>
            <person name="Vuong T.Q."/>
            <person name="Le H."/>
            <person name="Kim S.-G."/>
        </authorList>
    </citation>
    <scope>NUCLEOTIDE SEQUENCE [LARGE SCALE GENOMIC DNA]</scope>
    <source>
        <strain evidence="2 3">JCM 23209</strain>
    </source>
</reference>
<protein>
    <submittedName>
        <fullName evidence="2">Anthranilate synthase component I family protein</fullName>
    </submittedName>
</protein>
<dbReference type="InterPro" id="IPR019999">
    <property type="entry name" value="Anth_synth_I-like"/>
</dbReference>
<dbReference type="PRINTS" id="PR00095">
    <property type="entry name" value="ANTSNTHASEI"/>
</dbReference>
<proteinExistence type="predicted"/>
<keyword evidence="3" id="KW-1185">Reference proteome</keyword>
<dbReference type="GO" id="GO:0005737">
    <property type="term" value="C:cytoplasm"/>
    <property type="evidence" value="ECO:0007669"/>
    <property type="project" value="TreeGrafter"/>
</dbReference>
<dbReference type="RefSeq" id="WP_346820262.1">
    <property type="nucleotide sequence ID" value="NZ_JBDKWZ010000003.1"/>
</dbReference>
<dbReference type="SUPFAM" id="SSF56322">
    <property type="entry name" value="ADC synthase"/>
    <property type="match status" value="1"/>
</dbReference>
<comment type="caution">
    <text evidence="2">The sequence shown here is derived from an EMBL/GenBank/DDBJ whole genome shotgun (WGS) entry which is preliminary data.</text>
</comment>
<dbReference type="GO" id="GO:0046820">
    <property type="term" value="F:4-amino-4-deoxychorismate synthase activity"/>
    <property type="evidence" value="ECO:0007669"/>
    <property type="project" value="TreeGrafter"/>
</dbReference>
<sequence>MIDAWKTIRTDDVETFRRKALHWASGFEVCTYLDSNGIAYPQQAFENLLAVGTKAICLFDNGQTFYRLQQFYQQQKDWIFGHFTYDLKNETEALHSQNPNRVNFPDAFFYVPEYLIRFSKNAVHLYPSEKANELLDQIQNTNICPVEIPPPTLQQRTSYEKYIRSVNAIKEHIIEGDIYELNYCIEFFAENSDADPLFLYERLNAVSPTPFSTFHKVIDKYLLCASPERFIKKTDQQLISQPIKGTIKRGQNPEEDQALQLQLRQDEKEIAENMMIVDLVRNDLARSCEFGSVKVPELFGIYAFRQVHQMISTVTGTLRKEVPFTQAIRNAFPMGSMTGAPKIRAMELIERYEDCQRGLYSGSVGYITPEGDFDFNVVIRSILYNQASRYLSFQIGSAITYDALAEKEYQECVLKAQGILKALGVDRLPSQ</sequence>
<gene>
    <name evidence="2" type="ORF">AAG747_06125</name>
</gene>
<dbReference type="GO" id="GO:0000162">
    <property type="term" value="P:L-tryptophan biosynthetic process"/>
    <property type="evidence" value="ECO:0007669"/>
    <property type="project" value="TreeGrafter"/>
</dbReference>
<dbReference type="Proteomes" id="UP001403385">
    <property type="component" value="Unassembled WGS sequence"/>
</dbReference>
<dbReference type="InterPro" id="IPR005801">
    <property type="entry name" value="ADC_synthase"/>
</dbReference>